<dbReference type="PANTHER" id="PTHR15046">
    <property type="entry name" value="GLYCO_TRANS_2-LIKE DOMAIN-CONTAINING PROTEIN"/>
    <property type="match status" value="1"/>
</dbReference>
<feature type="domain" description="Glycosyltransferase 2-like" evidence="1">
    <location>
        <begin position="96"/>
        <end position="205"/>
    </location>
</feature>
<proteinExistence type="predicted"/>
<dbReference type="RefSeq" id="XP_006821559.1">
    <property type="nucleotide sequence ID" value="XM_006821496.1"/>
</dbReference>
<reference evidence="3" key="1">
    <citation type="submission" date="2025-08" db="UniProtKB">
        <authorList>
            <consortium name="RefSeq"/>
        </authorList>
    </citation>
    <scope>IDENTIFICATION</scope>
    <source>
        <tissue evidence="3">Testes</tissue>
    </source>
</reference>
<name>A0ABM0MNG8_SACKO</name>
<dbReference type="Pfam" id="PF00535">
    <property type="entry name" value="Glycos_transf_2"/>
    <property type="match status" value="1"/>
</dbReference>
<keyword evidence="2" id="KW-1185">Reference proteome</keyword>
<dbReference type="PANTHER" id="PTHR15046:SF3">
    <property type="entry name" value="BETA-1,4 N-ACETYLGALACTOSAMINYLTRANSFERASE 2-LIKE"/>
    <property type="match status" value="1"/>
</dbReference>
<accession>A0ABM0MNG8</accession>
<evidence type="ECO:0000313" key="3">
    <source>
        <dbReference type="RefSeq" id="XP_006821559.1"/>
    </source>
</evidence>
<organism evidence="2 3">
    <name type="scientific">Saccoglossus kowalevskii</name>
    <name type="common">Acorn worm</name>
    <dbReference type="NCBI Taxonomy" id="10224"/>
    <lineage>
        <taxon>Eukaryota</taxon>
        <taxon>Metazoa</taxon>
        <taxon>Hemichordata</taxon>
        <taxon>Enteropneusta</taxon>
        <taxon>Harrimaniidae</taxon>
        <taxon>Saccoglossus</taxon>
    </lineage>
</organism>
<evidence type="ECO:0000313" key="2">
    <source>
        <dbReference type="Proteomes" id="UP000694865"/>
    </source>
</evidence>
<dbReference type="SUPFAM" id="SSF53448">
    <property type="entry name" value="Nucleotide-diphospho-sugar transferases"/>
    <property type="match status" value="1"/>
</dbReference>
<dbReference type="Gene3D" id="3.90.550.10">
    <property type="entry name" value="Spore Coat Polysaccharide Biosynthesis Protein SpsA, Chain A"/>
    <property type="match status" value="1"/>
</dbReference>
<dbReference type="Proteomes" id="UP000694865">
    <property type="component" value="Unplaced"/>
</dbReference>
<dbReference type="GeneID" id="102803025"/>
<dbReference type="CDD" id="cd00761">
    <property type="entry name" value="Glyco_tranf_GTA_type"/>
    <property type="match status" value="1"/>
</dbReference>
<sequence>NKYGVLSIAGDFKYSGTIKGIQTPSLSIHFGKDVNKINNLLSRVIYTGTVYRIDVYDTIEVSFDHFTFDIAIHIKRQPLPDRIDPGESGSIGDKITVIMKTFERPELVKPFVDAVHSFYPNMTIIIADDSQNPVPFQKDRVKYYTMNFRDGTYPGINLALSQVDTKYVLYSDDDFVFTKETRLELMLEKLEDPCANVDIVVADVIGLPRLGPLWRVGYNESGKCIMGVRTVRPKYVAVPGYPQCVHGDFFENFLLSKIVLLRKIGFYPPIRTSTHLEFWTNSIGKAHIARCDDVTVAHNHVHNPVYDKYRNEVYSLAKKGNPAPLFENDLCYDLRGDFGGKSRRDIQG</sequence>
<gene>
    <name evidence="3" type="primary">LOC102803025</name>
</gene>
<feature type="non-terminal residue" evidence="3">
    <location>
        <position position="1"/>
    </location>
</feature>
<dbReference type="InterPro" id="IPR029044">
    <property type="entry name" value="Nucleotide-diphossugar_trans"/>
</dbReference>
<dbReference type="InterPro" id="IPR001173">
    <property type="entry name" value="Glyco_trans_2-like"/>
</dbReference>
<protein>
    <submittedName>
        <fullName evidence="3">Beta-1,4 N-acetylgalactosaminyltransferase 2-like</fullName>
    </submittedName>
</protein>
<evidence type="ECO:0000259" key="1">
    <source>
        <dbReference type="Pfam" id="PF00535"/>
    </source>
</evidence>